<evidence type="ECO:0000313" key="3">
    <source>
        <dbReference type="Proteomes" id="UP001472677"/>
    </source>
</evidence>
<comment type="caution">
    <text evidence="2">The sequence shown here is derived from an EMBL/GenBank/DDBJ whole genome shotgun (WGS) entry which is preliminary data.</text>
</comment>
<accession>A0ABR1ZLN8</accession>
<dbReference type="Proteomes" id="UP001472677">
    <property type="component" value="Unassembled WGS sequence"/>
</dbReference>
<sequence>MPEEENLSSIHDKKGTHGDGGSSSSELRKQPSTAEEGDDLGWYIEDDDEPIEMKQKKQCSYLKWKTLLLPVSTLAFLDTICL</sequence>
<name>A0ABR1ZLN8_9ROSI</name>
<proteinExistence type="predicted"/>
<gene>
    <name evidence="2" type="ORF">V6N12_073876</name>
</gene>
<feature type="region of interest" description="Disordered" evidence="1">
    <location>
        <begin position="1"/>
        <end position="43"/>
    </location>
</feature>
<feature type="compositionally biased region" description="Polar residues" evidence="1">
    <location>
        <begin position="22"/>
        <end position="33"/>
    </location>
</feature>
<evidence type="ECO:0000256" key="1">
    <source>
        <dbReference type="SAM" id="MobiDB-lite"/>
    </source>
</evidence>
<keyword evidence="3" id="KW-1185">Reference proteome</keyword>
<protein>
    <submittedName>
        <fullName evidence="2">Uncharacterized protein</fullName>
    </submittedName>
</protein>
<reference evidence="2 3" key="1">
    <citation type="journal article" date="2024" name="G3 (Bethesda)">
        <title>Genome assembly of Hibiscus sabdariffa L. provides insights into metabolisms of medicinal natural products.</title>
        <authorList>
            <person name="Kim T."/>
        </authorList>
    </citation>
    <scope>NUCLEOTIDE SEQUENCE [LARGE SCALE GENOMIC DNA]</scope>
    <source>
        <strain evidence="2">TK-2024</strain>
        <tissue evidence="2">Old leaves</tissue>
    </source>
</reference>
<organism evidence="2 3">
    <name type="scientific">Hibiscus sabdariffa</name>
    <name type="common">roselle</name>
    <dbReference type="NCBI Taxonomy" id="183260"/>
    <lineage>
        <taxon>Eukaryota</taxon>
        <taxon>Viridiplantae</taxon>
        <taxon>Streptophyta</taxon>
        <taxon>Embryophyta</taxon>
        <taxon>Tracheophyta</taxon>
        <taxon>Spermatophyta</taxon>
        <taxon>Magnoliopsida</taxon>
        <taxon>eudicotyledons</taxon>
        <taxon>Gunneridae</taxon>
        <taxon>Pentapetalae</taxon>
        <taxon>rosids</taxon>
        <taxon>malvids</taxon>
        <taxon>Malvales</taxon>
        <taxon>Malvaceae</taxon>
        <taxon>Malvoideae</taxon>
        <taxon>Hibiscus</taxon>
    </lineage>
</organism>
<dbReference type="EMBL" id="JBBPBM010001927">
    <property type="protein sequence ID" value="KAK8481167.1"/>
    <property type="molecule type" value="Genomic_DNA"/>
</dbReference>
<evidence type="ECO:0000313" key="2">
    <source>
        <dbReference type="EMBL" id="KAK8481167.1"/>
    </source>
</evidence>